<reference evidence="2 3" key="1">
    <citation type="submission" date="2010-09" db="EMBL/GenBank/DDBJ databases">
        <title>The Genome Sequence of Halorubrum phage CGphi46.</title>
        <authorList>
            <consortium name="The Broad Institute Genome Sequencing Platform"/>
            <person name="Henn M.R."/>
            <person name="Dillon J."/>
            <person name="Levin J."/>
            <person name="Malboeuf C."/>
            <person name="Casali M."/>
            <person name="Russ C."/>
            <person name="Lennon N."/>
            <person name="Chapman S.B."/>
            <person name="Erlich R."/>
            <person name="Young S.K."/>
            <person name="Yandava C."/>
            <person name="Zeng Q."/>
            <person name="Fitzgerald M.F."/>
            <person name="Alvarado L."/>
            <person name="Anderson S."/>
            <person name="Berlin A."/>
            <person name="Chen Z."/>
            <person name="Freedman E."/>
            <person name="Gellesch M."/>
            <person name="Goldberg J."/>
            <person name="Green L."/>
            <person name="Griggs A."/>
            <person name="Gujja S."/>
            <person name="Heilman E."/>
            <person name="Heiman D."/>
            <person name="Hollinger A."/>
            <person name="Howarth C."/>
            <person name="Larson L."/>
            <person name="Mehta T."/>
            <person name="Neiman D."/>
            <person name="Pearson M."/>
            <person name="Roberts A."/>
            <person name="Ryan E."/>
            <person name="Saif S."/>
            <person name="Shea T."/>
            <person name="Shenoy N."/>
            <person name="Sisk P."/>
            <person name="Stolte C."/>
            <person name="Sykes S."/>
            <person name="White J."/>
            <person name="Haas B."/>
            <person name="Nusbaum C."/>
            <person name="Birren B."/>
        </authorList>
    </citation>
    <scope>NUCLEOTIDE SEQUENCE [LARGE SCALE GENOMIC DNA]</scope>
    <source>
        <strain evidence="2 3">CGphi46</strain>
    </source>
</reference>
<gene>
    <name evidence="2" type="ORF">HALG_00047</name>
</gene>
<dbReference type="RefSeq" id="YP_008126582.1">
    <property type="nucleotide sequence ID" value="NC_021537.1"/>
</dbReference>
<evidence type="ECO:0000313" key="3">
    <source>
        <dbReference type="Proteomes" id="UP000202528"/>
    </source>
</evidence>
<name>R9TNX8_9CAUD</name>
<dbReference type="OrthoDB" id="30269at10239"/>
<dbReference type="KEGG" id="vg:16045712"/>
<evidence type="ECO:0000313" key="2">
    <source>
        <dbReference type="EMBL" id="AGN33835.1"/>
    </source>
</evidence>
<keyword evidence="3" id="KW-1185">Reference proteome</keyword>
<evidence type="ECO:0000256" key="1">
    <source>
        <dbReference type="SAM" id="MobiDB-lite"/>
    </source>
</evidence>
<organism evidence="2 3">
    <name type="scientific">Halorubrum virus CGphi46</name>
    <dbReference type="NCBI Taxonomy" id="754066"/>
    <lineage>
        <taxon>Viruses</taxon>
        <taxon>Duplodnaviria</taxon>
        <taxon>Heunggongvirae</taxon>
        <taxon>Uroviricota</taxon>
        <taxon>Caudoviricetes</taxon>
        <taxon>Kirjokansivirales</taxon>
        <taxon>Graaviviridae</taxon>
        <taxon>Seejivirus</taxon>
        <taxon>Seejivirus salhabitans</taxon>
    </lineage>
</organism>
<sequence length="395" mass="42584">MPTTQLYGVPLPEATRPQEREGLGTQLSEQGVLDRDSIVEALSTQAADLTLTGRYAYGTYFSELLATELEELSNSTLSGLPLFGGAKSRSGYYEIESATVEPVHSAGRDIWEWELSLTSVGTEKDQYEAITLSPSDDLTNPFGTDDSVTVAIPSAARLVRAIDARSEPSTRVKPTPTETVATAHGAIDVYDTSEVAIDEPIYIYDVAKSAQPPVDVHVYDTNGRDTEYIEADTGRVRAWQSVYDAAHEFDGGAVVLSNGRLRLRIDEPDAGDESATLAAERWDTGTDSWAAVSLPSYDAELATDWQPVDVDLTRIGQAAVHALVEFEAVAGDAAGDIITLDVRLFRGWSDALVTIPPRESGPIPPALYDLVEPIASGRVVDPGVEQTLIARSVVR</sequence>
<accession>R9TNX8</accession>
<dbReference type="EMBL" id="HQ332141">
    <property type="protein sequence ID" value="AGN33835.1"/>
    <property type="molecule type" value="Genomic_DNA"/>
</dbReference>
<proteinExistence type="predicted"/>
<feature type="region of interest" description="Disordered" evidence="1">
    <location>
        <begin position="1"/>
        <end position="25"/>
    </location>
</feature>
<dbReference type="GeneID" id="16045712"/>
<dbReference type="Proteomes" id="UP000202528">
    <property type="component" value="Segment"/>
</dbReference>
<protein>
    <submittedName>
        <fullName evidence="2">Uncharacterized protein</fullName>
    </submittedName>
</protein>